<evidence type="ECO:0000256" key="1">
    <source>
        <dbReference type="SAM" id="Phobius"/>
    </source>
</evidence>
<keyword evidence="1" id="KW-0472">Membrane</keyword>
<accession>A0ABW3BJ35</accession>
<evidence type="ECO:0000313" key="4">
    <source>
        <dbReference type="Proteomes" id="UP001596956"/>
    </source>
</evidence>
<name>A0ABW3BJ35_9ACTN</name>
<keyword evidence="4" id="KW-1185">Reference proteome</keyword>
<keyword evidence="1" id="KW-0812">Transmembrane</keyword>
<reference evidence="4" key="1">
    <citation type="journal article" date="2019" name="Int. J. Syst. Evol. Microbiol.">
        <title>The Global Catalogue of Microorganisms (GCM) 10K type strain sequencing project: providing services to taxonomists for standard genome sequencing and annotation.</title>
        <authorList>
            <consortium name="The Broad Institute Genomics Platform"/>
            <consortium name="The Broad Institute Genome Sequencing Center for Infectious Disease"/>
            <person name="Wu L."/>
            <person name="Ma J."/>
        </authorList>
    </citation>
    <scope>NUCLEOTIDE SEQUENCE [LARGE SCALE GENOMIC DNA]</scope>
    <source>
        <strain evidence="4">CCUG 63369</strain>
    </source>
</reference>
<evidence type="ECO:0000313" key="3">
    <source>
        <dbReference type="EMBL" id="MFD0802319.1"/>
    </source>
</evidence>
<dbReference type="EMBL" id="JBHTHR010000435">
    <property type="protein sequence ID" value="MFD0802319.1"/>
    <property type="molecule type" value="Genomic_DNA"/>
</dbReference>
<organism evidence="3 4">
    <name type="scientific">Streptomonospora algeriensis</name>
    <dbReference type="NCBI Taxonomy" id="995084"/>
    <lineage>
        <taxon>Bacteria</taxon>
        <taxon>Bacillati</taxon>
        <taxon>Actinomycetota</taxon>
        <taxon>Actinomycetes</taxon>
        <taxon>Streptosporangiales</taxon>
        <taxon>Nocardiopsidaceae</taxon>
        <taxon>Streptomonospora</taxon>
    </lineage>
</organism>
<feature type="transmembrane region" description="Helical" evidence="1">
    <location>
        <begin position="6"/>
        <end position="23"/>
    </location>
</feature>
<dbReference type="Proteomes" id="UP001596956">
    <property type="component" value="Unassembled WGS sequence"/>
</dbReference>
<evidence type="ECO:0000259" key="2">
    <source>
        <dbReference type="Pfam" id="PF13464"/>
    </source>
</evidence>
<proteinExistence type="predicted"/>
<keyword evidence="1" id="KW-1133">Transmembrane helix</keyword>
<feature type="domain" description="Cytoskeleton protein RodZ-like C-terminal" evidence="2">
    <location>
        <begin position="63"/>
        <end position="120"/>
    </location>
</feature>
<comment type="caution">
    <text evidence="3">The sequence shown here is derived from an EMBL/GenBank/DDBJ whole genome shotgun (WGS) entry which is preliminary data.</text>
</comment>
<dbReference type="InterPro" id="IPR025194">
    <property type="entry name" value="RodZ-like_C"/>
</dbReference>
<gene>
    <name evidence="3" type="ORF">ACFQZU_13490</name>
</gene>
<protein>
    <submittedName>
        <fullName evidence="3">RodZ domain-containing protein</fullName>
    </submittedName>
</protein>
<sequence length="129" mass="13686">MVAIGGVIVLFVTLVILGGFFLYKSLPSGNDDAAVPESAGTTADPRSEAVETGVLYIRVTGDSSDVVVRVPGGDVLADTTLKTDEYLSFEDSQPMDVTIQDPGEVEVYVHGERRDVSGEEAGYNFSVQP</sequence>
<dbReference type="Pfam" id="PF13464">
    <property type="entry name" value="RodZ_C"/>
    <property type="match status" value="1"/>
</dbReference>